<dbReference type="Gene3D" id="3.30.70.270">
    <property type="match status" value="1"/>
</dbReference>
<proteinExistence type="predicted"/>
<feature type="non-terminal residue" evidence="1">
    <location>
        <position position="52"/>
    </location>
</feature>
<dbReference type="Proteomes" id="UP000807342">
    <property type="component" value="Unassembled WGS sequence"/>
</dbReference>
<dbReference type="InterPro" id="IPR043502">
    <property type="entry name" value="DNA/RNA_pol_sf"/>
</dbReference>
<feature type="non-terminal residue" evidence="1">
    <location>
        <position position="1"/>
    </location>
</feature>
<dbReference type="SUPFAM" id="SSF56672">
    <property type="entry name" value="DNA/RNA polymerases"/>
    <property type="match status" value="1"/>
</dbReference>
<organism evidence="1 2">
    <name type="scientific">Macrolepiota fuliginosa MF-IS2</name>
    <dbReference type="NCBI Taxonomy" id="1400762"/>
    <lineage>
        <taxon>Eukaryota</taxon>
        <taxon>Fungi</taxon>
        <taxon>Dikarya</taxon>
        <taxon>Basidiomycota</taxon>
        <taxon>Agaricomycotina</taxon>
        <taxon>Agaricomycetes</taxon>
        <taxon>Agaricomycetidae</taxon>
        <taxon>Agaricales</taxon>
        <taxon>Agaricineae</taxon>
        <taxon>Agaricaceae</taxon>
        <taxon>Macrolepiota</taxon>
    </lineage>
</organism>
<sequence length="52" mass="6035">LDNIIIWSQSFEEHLCNVHTALEAFHTNSLFCSMKKSQLFCDEVIFLGHHIS</sequence>
<comment type="caution">
    <text evidence="1">The sequence shown here is derived from an EMBL/GenBank/DDBJ whole genome shotgun (WGS) entry which is preliminary data.</text>
</comment>
<dbReference type="InterPro" id="IPR043128">
    <property type="entry name" value="Rev_trsase/Diguanyl_cyclase"/>
</dbReference>
<name>A0A9P6BVX9_9AGAR</name>
<keyword evidence="2" id="KW-1185">Reference proteome</keyword>
<evidence type="ECO:0008006" key="3">
    <source>
        <dbReference type="Google" id="ProtNLM"/>
    </source>
</evidence>
<evidence type="ECO:0000313" key="1">
    <source>
        <dbReference type="EMBL" id="KAF9440229.1"/>
    </source>
</evidence>
<dbReference type="AlphaFoldDB" id="A0A9P6BVX9"/>
<accession>A0A9P6BVX9</accession>
<dbReference type="EMBL" id="MU152728">
    <property type="protein sequence ID" value="KAF9440229.1"/>
    <property type="molecule type" value="Genomic_DNA"/>
</dbReference>
<dbReference type="OrthoDB" id="2369050at2759"/>
<evidence type="ECO:0000313" key="2">
    <source>
        <dbReference type="Proteomes" id="UP000807342"/>
    </source>
</evidence>
<gene>
    <name evidence="1" type="ORF">P691DRAFT_620959</name>
</gene>
<protein>
    <recommendedName>
        <fullName evidence="3">Reverse transcriptase</fullName>
    </recommendedName>
</protein>
<reference evidence="1" key="1">
    <citation type="submission" date="2020-11" db="EMBL/GenBank/DDBJ databases">
        <authorList>
            <consortium name="DOE Joint Genome Institute"/>
            <person name="Ahrendt S."/>
            <person name="Riley R."/>
            <person name="Andreopoulos W."/>
            <person name="Labutti K."/>
            <person name="Pangilinan J."/>
            <person name="Ruiz-Duenas F.J."/>
            <person name="Barrasa J.M."/>
            <person name="Sanchez-Garcia M."/>
            <person name="Camarero S."/>
            <person name="Miyauchi S."/>
            <person name="Serrano A."/>
            <person name="Linde D."/>
            <person name="Babiker R."/>
            <person name="Drula E."/>
            <person name="Ayuso-Fernandez I."/>
            <person name="Pacheco R."/>
            <person name="Padilla G."/>
            <person name="Ferreira P."/>
            <person name="Barriuso J."/>
            <person name="Kellner H."/>
            <person name="Castanera R."/>
            <person name="Alfaro M."/>
            <person name="Ramirez L."/>
            <person name="Pisabarro A.G."/>
            <person name="Kuo A."/>
            <person name="Tritt A."/>
            <person name="Lipzen A."/>
            <person name="He G."/>
            <person name="Yan M."/>
            <person name="Ng V."/>
            <person name="Cullen D."/>
            <person name="Martin F."/>
            <person name="Rosso M.-N."/>
            <person name="Henrissat B."/>
            <person name="Hibbett D."/>
            <person name="Martinez A.T."/>
            <person name="Grigoriev I.V."/>
        </authorList>
    </citation>
    <scope>NUCLEOTIDE SEQUENCE</scope>
    <source>
        <strain evidence="1">MF-IS2</strain>
    </source>
</reference>